<keyword evidence="3" id="KW-0808">Transferase</keyword>
<keyword evidence="6" id="KW-0693">Viral RNA replication</keyword>
<evidence type="ECO:0000256" key="1">
    <source>
        <dbReference type="ARBA" id="ARBA00012494"/>
    </source>
</evidence>
<feature type="binding site" evidence="9">
    <location>
        <position position="438"/>
    </location>
    <ligand>
        <name>Mg(2+)</name>
        <dbReference type="ChEBI" id="CHEBI:18420"/>
        <label>2</label>
    </ligand>
</feature>
<proteinExistence type="predicted"/>
<accession>A0A8S5L5H1</accession>
<evidence type="ECO:0000256" key="6">
    <source>
        <dbReference type="ARBA" id="ARBA00022953"/>
    </source>
</evidence>
<dbReference type="EC" id="2.7.7.48" evidence="1"/>
<dbReference type="RefSeq" id="YP_010770251.1">
    <property type="nucleotide sequence ID" value="NC_074209.1"/>
</dbReference>
<dbReference type="SUPFAM" id="SSF56672">
    <property type="entry name" value="DNA/RNA polymerases"/>
    <property type="match status" value="1"/>
</dbReference>
<gene>
    <name evidence="11" type="primary">SRR5467091_11_3</name>
</gene>
<name>A0A8S5L5H1_9VIRU</name>
<organism evidence="11 12">
    <name type="scientific">ssRNA phage SRR5467091_11</name>
    <dbReference type="NCBI Taxonomy" id="2786461"/>
    <lineage>
        <taxon>Viruses</taxon>
        <taxon>Riboviria</taxon>
        <taxon>Orthornavirae</taxon>
        <taxon>Lenarviricota</taxon>
        <taxon>Leviviricetes</taxon>
        <taxon>Timlovirales</taxon>
        <taxon>Steitzviridae</taxon>
        <taxon>Bihckevirus</taxon>
        <taxon>Bihckevirus asiadaptatum</taxon>
    </lineage>
</organism>
<dbReference type="InterPro" id="IPR043502">
    <property type="entry name" value="DNA/RNA_pol_sf"/>
</dbReference>
<protein>
    <recommendedName>
        <fullName evidence="1">RNA-directed RNA polymerase</fullName>
        <ecNumber evidence="1">2.7.7.48</ecNumber>
    </recommendedName>
    <alternativeName>
        <fullName evidence="7">RNA replicase beta chain</fullName>
    </alternativeName>
</protein>
<dbReference type="GeneID" id="80399509"/>
<keyword evidence="2 11" id="KW-0696">RNA-directed RNA polymerase</keyword>
<evidence type="ECO:0000256" key="9">
    <source>
        <dbReference type="PIRSR" id="PIRSR605093-1"/>
    </source>
</evidence>
<keyword evidence="4" id="KW-0548">Nucleotidyltransferase</keyword>
<feature type="binding site" evidence="9">
    <location>
        <position position="340"/>
    </location>
    <ligand>
        <name>Mg(2+)</name>
        <dbReference type="ChEBI" id="CHEBI:18420"/>
        <label>2</label>
    </ligand>
</feature>
<sequence>MKSPIVLWTALAHDLASEYPAMCVNRDISYVSQRFEREGMSFLTITLPAFAKDFEKSLALGRVDSNVFLGFRRRRGLPAFMQGFLSQVFEWDGKIKSDVDSFAVFAVRQLTLLYSKILLECSDARKESAKKSYVLLEKEMEERGKELINSQLATSLGKSVGSFSGFTAGELLLTTWKGLFGDLLDTLESDLASNDFSRFVPRHGPGATTDGLVGNQKFTLTQWTERLEQYLPYGEFVLPNWRYYFDAEPHLLAPEDEPPVKVVLVPKTLKTPRVIAIESTAMQYAQQAVLRAIKDGIDQDYYLRNTIGFSGYGTGTVHGQLQNQELSQKGSLDGSLATIDLSEASDRVSNELVQFLFSHWPTLGGLIQSCRSARASVDGEVITLAKYASMGSALTFPIESMVFFAIVQYSRLRQARDFSMRSIRSKDHIGSYRVYGDDIIVPADLAVGVMADLEAFGFKVNASKSFWTGRFRESCGKEYFEGADVSIVRARRVLPNSRRDAREVISMVAMRNLFYDKGLWATAACLDEAIRHVLPYFPIVTSTSSVLGRHSIAFQPVGEKSCRVLHRPLVKAYVARPRPRKISLDGHGALVKFFVEGPHEDRRHLEHSGRPQRVDLTLGMVYPH</sequence>
<dbReference type="Pfam" id="PF03431">
    <property type="entry name" value="RNA_replicase_B"/>
    <property type="match status" value="1"/>
</dbReference>
<dbReference type="EMBL" id="BK014124">
    <property type="protein sequence ID" value="DAD52506.1"/>
    <property type="molecule type" value="Genomic_RNA"/>
</dbReference>
<dbReference type="KEGG" id="vg:80399509"/>
<evidence type="ECO:0000256" key="2">
    <source>
        <dbReference type="ARBA" id="ARBA00022484"/>
    </source>
</evidence>
<dbReference type="GO" id="GO:0003968">
    <property type="term" value="F:RNA-directed RNA polymerase activity"/>
    <property type="evidence" value="ECO:0007669"/>
    <property type="project" value="UniProtKB-KW"/>
</dbReference>
<comment type="catalytic activity">
    <reaction evidence="8">
        <text>RNA(n) + a ribonucleoside 5'-triphosphate = RNA(n+1) + diphosphate</text>
        <dbReference type="Rhea" id="RHEA:21248"/>
        <dbReference type="Rhea" id="RHEA-COMP:14527"/>
        <dbReference type="Rhea" id="RHEA-COMP:17342"/>
        <dbReference type="ChEBI" id="CHEBI:33019"/>
        <dbReference type="ChEBI" id="CHEBI:61557"/>
        <dbReference type="ChEBI" id="CHEBI:140395"/>
        <dbReference type="EC" id="2.7.7.48"/>
    </reaction>
</comment>
<dbReference type="PROSITE" id="PS50522">
    <property type="entry name" value="RDRP_PHAGE"/>
    <property type="match status" value="1"/>
</dbReference>
<dbReference type="Proteomes" id="UP000678492">
    <property type="component" value="Segment"/>
</dbReference>
<keyword evidence="5" id="KW-0547">Nucleotide-binding</keyword>
<keyword evidence="9" id="KW-0460">Magnesium</keyword>
<feature type="domain" description="RdRp catalytic" evidence="10">
    <location>
        <begin position="325"/>
        <end position="469"/>
    </location>
</feature>
<keyword evidence="12" id="KW-1185">Reference proteome</keyword>
<comment type="cofactor">
    <cofactor evidence="9">
        <name>Mg(2+)</name>
        <dbReference type="ChEBI" id="CHEBI:18420"/>
    </cofactor>
    <text evidence="9">Binds 2 Mg(2+) per subunit.</text>
</comment>
<evidence type="ECO:0000256" key="8">
    <source>
        <dbReference type="ARBA" id="ARBA00048744"/>
    </source>
</evidence>
<reference evidence="11" key="1">
    <citation type="submission" date="2020-09" db="EMBL/GenBank/DDBJ databases">
        <title>Leviviricetes taxonomy.</title>
        <authorList>
            <person name="Stockdale S.R."/>
            <person name="Callanan J."/>
            <person name="Adriaenssens E.M."/>
            <person name="Kuhn J.H."/>
            <person name="Rumnieks J."/>
            <person name="Shkoporov A."/>
            <person name="Draper L.A."/>
            <person name="Ross P."/>
            <person name="Hill C."/>
        </authorList>
    </citation>
    <scope>NUCLEOTIDE SEQUENCE</scope>
</reference>
<evidence type="ECO:0000256" key="4">
    <source>
        <dbReference type="ARBA" id="ARBA00022695"/>
    </source>
</evidence>
<dbReference type="GO" id="GO:0000166">
    <property type="term" value="F:nucleotide binding"/>
    <property type="evidence" value="ECO:0007669"/>
    <property type="project" value="UniProtKB-KW"/>
</dbReference>
<keyword evidence="9" id="KW-0479">Metal-binding</keyword>
<evidence type="ECO:0000256" key="3">
    <source>
        <dbReference type="ARBA" id="ARBA00022679"/>
    </source>
</evidence>
<feature type="binding site" evidence="9">
    <location>
        <position position="437"/>
    </location>
    <ligand>
        <name>Mg(2+)</name>
        <dbReference type="ChEBI" id="CHEBI:18420"/>
        <label>2</label>
    </ligand>
</feature>
<evidence type="ECO:0000256" key="5">
    <source>
        <dbReference type="ARBA" id="ARBA00022741"/>
    </source>
</evidence>
<evidence type="ECO:0000256" key="7">
    <source>
        <dbReference type="ARBA" id="ARBA00030248"/>
    </source>
</evidence>
<dbReference type="InterPro" id="IPR007096">
    <property type="entry name" value="RNA-dir_Rpol_cat_phage"/>
</dbReference>
<dbReference type="GO" id="GO:0039694">
    <property type="term" value="P:viral RNA genome replication"/>
    <property type="evidence" value="ECO:0007669"/>
    <property type="project" value="InterPro"/>
</dbReference>
<dbReference type="InterPro" id="IPR005093">
    <property type="entry name" value="RNArep_beta"/>
</dbReference>
<evidence type="ECO:0000313" key="11">
    <source>
        <dbReference type="EMBL" id="DAD52506.1"/>
    </source>
</evidence>
<evidence type="ECO:0000313" key="12">
    <source>
        <dbReference type="Proteomes" id="UP000678492"/>
    </source>
</evidence>
<dbReference type="GO" id="GO:0046872">
    <property type="term" value="F:metal ion binding"/>
    <property type="evidence" value="ECO:0007669"/>
    <property type="project" value="UniProtKB-KW"/>
</dbReference>
<evidence type="ECO:0000259" key="10">
    <source>
        <dbReference type="PROSITE" id="PS50522"/>
    </source>
</evidence>